<dbReference type="EMBL" id="JACAPU010000078">
    <property type="protein sequence ID" value="NWB51287.1"/>
    <property type="molecule type" value="Genomic_DNA"/>
</dbReference>
<evidence type="ECO:0000259" key="2">
    <source>
        <dbReference type="Pfam" id="PF15657"/>
    </source>
</evidence>
<name>A0A7Y7WL04_9PSED</name>
<dbReference type="RefSeq" id="WP_177145921.1">
    <property type="nucleotide sequence ID" value="NZ_JACAPU010000078.1"/>
</dbReference>
<comment type="caution">
    <text evidence="3">The sequence shown here is derived from an EMBL/GenBank/DDBJ whole genome shotgun (WGS) entry which is preliminary data.</text>
</comment>
<feature type="region of interest" description="Disordered" evidence="1">
    <location>
        <begin position="130"/>
        <end position="153"/>
    </location>
</feature>
<evidence type="ECO:0000313" key="3">
    <source>
        <dbReference type="EMBL" id="NWB51287.1"/>
    </source>
</evidence>
<feature type="domain" description="HNH/Endo VII superfamily nuclease toxins" evidence="2">
    <location>
        <begin position="93"/>
        <end position="149"/>
    </location>
</feature>
<proteinExistence type="predicted"/>
<accession>A0A7Y7WL04</accession>
<dbReference type="Proteomes" id="UP000582981">
    <property type="component" value="Unassembled WGS sequence"/>
</dbReference>
<organism evidence="3 4">
    <name type="scientific">Pseudomonas gingeri</name>
    <dbReference type="NCBI Taxonomy" id="117681"/>
    <lineage>
        <taxon>Bacteria</taxon>
        <taxon>Pseudomonadati</taxon>
        <taxon>Pseudomonadota</taxon>
        <taxon>Gammaproteobacteria</taxon>
        <taxon>Pseudomonadales</taxon>
        <taxon>Pseudomonadaceae</taxon>
        <taxon>Pseudomonas</taxon>
    </lineage>
</organism>
<evidence type="ECO:0000313" key="4">
    <source>
        <dbReference type="Proteomes" id="UP000582981"/>
    </source>
</evidence>
<gene>
    <name evidence="3" type="ORF">HX829_32965</name>
</gene>
<reference evidence="3 4" key="1">
    <citation type="submission" date="2020-04" db="EMBL/GenBank/DDBJ databases">
        <title>Molecular characterization of pseudomonads from Agaricus bisporus reveal novel blotch 2 pathogens in Western Europe.</title>
        <authorList>
            <person name="Taparia T."/>
            <person name="Krijger M."/>
            <person name="Haynes E."/>
            <person name="Elpinstone J.G."/>
            <person name="Noble R."/>
            <person name="Van Der Wolf J."/>
        </authorList>
    </citation>
    <scope>NUCLEOTIDE SEQUENCE [LARGE SCALE GENOMIC DNA]</scope>
    <source>
        <strain evidence="3 4">F1001</strain>
    </source>
</reference>
<feature type="region of interest" description="Disordered" evidence="1">
    <location>
        <begin position="71"/>
        <end position="98"/>
    </location>
</feature>
<sequence length="153" mass="15987">MKVHDLNNADDVWVVGGGKLMATLLIGASMAGAAKAASVARNIGVEVDGAGAIKGKALENLSPVGAGRRGAFNEAKRQSGIPTSQQPSRVLSNTDKRGNLQPGKIYEFDIPAPGGGTKIVMIRDDAGGHYYGPGNPENRGSHFNDEAKKHYGY</sequence>
<feature type="compositionally biased region" description="Polar residues" evidence="1">
    <location>
        <begin position="80"/>
        <end position="93"/>
    </location>
</feature>
<feature type="compositionally biased region" description="Basic and acidic residues" evidence="1">
    <location>
        <begin position="139"/>
        <end position="153"/>
    </location>
</feature>
<evidence type="ECO:0000256" key="1">
    <source>
        <dbReference type="SAM" id="MobiDB-lite"/>
    </source>
</evidence>
<dbReference type="AlphaFoldDB" id="A0A7Y7WL04"/>
<dbReference type="Pfam" id="PF15657">
    <property type="entry name" value="Tox-HNH-EHHH"/>
    <property type="match status" value="1"/>
</dbReference>
<protein>
    <recommendedName>
        <fullName evidence="2">HNH/Endo VII superfamily nuclease toxins domain-containing protein</fullName>
    </recommendedName>
</protein>
<dbReference type="InterPro" id="IPR028048">
    <property type="entry name" value="Tox-HNH-EHHH"/>
</dbReference>